<organism evidence="1 2">
    <name type="scientific">Lactuca sativa</name>
    <name type="common">Garden lettuce</name>
    <dbReference type="NCBI Taxonomy" id="4236"/>
    <lineage>
        <taxon>Eukaryota</taxon>
        <taxon>Viridiplantae</taxon>
        <taxon>Streptophyta</taxon>
        <taxon>Embryophyta</taxon>
        <taxon>Tracheophyta</taxon>
        <taxon>Spermatophyta</taxon>
        <taxon>Magnoliopsida</taxon>
        <taxon>eudicotyledons</taxon>
        <taxon>Gunneridae</taxon>
        <taxon>Pentapetalae</taxon>
        <taxon>asterids</taxon>
        <taxon>campanulids</taxon>
        <taxon>Asterales</taxon>
        <taxon>Asteraceae</taxon>
        <taxon>Cichorioideae</taxon>
        <taxon>Cichorieae</taxon>
        <taxon>Lactucinae</taxon>
        <taxon>Lactuca</taxon>
    </lineage>
</organism>
<gene>
    <name evidence="1" type="ORF">LSAT_V11C300149200</name>
</gene>
<protein>
    <submittedName>
        <fullName evidence="1">Uncharacterized protein</fullName>
    </submittedName>
</protein>
<evidence type="ECO:0000313" key="1">
    <source>
        <dbReference type="EMBL" id="KAJ0215493.1"/>
    </source>
</evidence>
<dbReference type="EMBL" id="NBSK02000003">
    <property type="protein sequence ID" value="KAJ0215493.1"/>
    <property type="molecule type" value="Genomic_DNA"/>
</dbReference>
<sequence length="97" mass="11301">MMQYRHQIHCVFSSCSAQVIDDKEKCNAKNHLDVFLDEHLFSVSQSIPWYADIVKFLVIKRYPETFTCAKKDKLRTMQNTMCVMSLICGNNVPIKLL</sequence>
<accession>A0A9R1W1U1</accession>
<dbReference type="Proteomes" id="UP000235145">
    <property type="component" value="Unassembled WGS sequence"/>
</dbReference>
<evidence type="ECO:0000313" key="2">
    <source>
        <dbReference type="Proteomes" id="UP000235145"/>
    </source>
</evidence>
<name>A0A9R1W1U1_LACSA</name>
<proteinExistence type="predicted"/>
<dbReference type="AlphaFoldDB" id="A0A9R1W1U1"/>
<comment type="caution">
    <text evidence="1">The sequence shown here is derived from an EMBL/GenBank/DDBJ whole genome shotgun (WGS) entry which is preliminary data.</text>
</comment>
<reference evidence="1 2" key="1">
    <citation type="journal article" date="2017" name="Nat. Commun.">
        <title>Genome assembly with in vitro proximity ligation data and whole-genome triplication in lettuce.</title>
        <authorList>
            <person name="Reyes-Chin-Wo S."/>
            <person name="Wang Z."/>
            <person name="Yang X."/>
            <person name="Kozik A."/>
            <person name="Arikit S."/>
            <person name="Song C."/>
            <person name="Xia L."/>
            <person name="Froenicke L."/>
            <person name="Lavelle D.O."/>
            <person name="Truco M.J."/>
            <person name="Xia R."/>
            <person name="Zhu S."/>
            <person name="Xu C."/>
            <person name="Xu H."/>
            <person name="Xu X."/>
            <person name="Cox K."/>
            <person name="Korf I."/>
            <person name="Meyers B.C."/>
            <person name="Michelmore R.W."/>
        </authorList>
    </citation>
    <scope>NUCLEOTIDE SEQUENCE [LARGE SCALE GENOMIC DNA]</scope>
    <source>
        <strain evidence="2">cv. Salinas</strain>
        <tissue evidence="1">Seedlings</tissue>
    </source>
</reference>
<keyword evidence="2" id="KW-1185">Reference proteome</keyword>